<dbReference type="STRING" id="158441.A0A226EWY8"/>
<evidence type="ECO:0000256" key="3">
    <source>
        <dbReference type="ARBA" id="ARBA00022840"/>
    </source>
</evidence>
<dbReference type="Gene3D" id="3.40.850.10">
    <property type="entry name" value="Kinesin motor domain"/>
    <property type="match status" value="1"/>
</dbReference>
<dbReference type="InterPro" id="IPR019821">
    <property type="entry name" value="Kinesin_motor_CS"/>
</dbReference>
<dbReference type="Proteomes" id="UP000198287">
    <property type="component" value="Unassembled WGS sequence"/>
</dbReference>
<evidence type="ECO:0000313" key="8">
    <source>
        <dbReference type="EMBL" id="OXA61584.1"/>
    </source>
</evidence>
<dbReference type="GO" id="GO:0015630">
    <property type="term" value="C:microtubule cytoskeleton"/>
    <property type="evidence" value="ECO:0007669"/>
    <property type="project" value="UniProtKB-ARBA"/>
</dbReference>
<feature type="compositionally biased region" description="Low complexity" evidence="6">
    <location>
        <begin position="1008"/>
        <end position="1026"/>
    </location>
</feature>
<dbReference type="Pfam" id="PF00225">
    <property type="entry name" value="Kinesin"/>
    <property type="match status" value="1"/>
</dbReference>
<dbReference type="SMART" id="SM00129">
    <property type="entry name" value="KISc"/>
    <property type="match status" value="1"/>
</dbReference>
<name>A0A226EWY8_FOLCA</name>
<feature type="non-terminal residue" evidence="8">
    <location>
        <position position="1"/>
    </location>
</feature>
<dbReference type="GO" id="GO:0007018">
    <property type="term" value="P:microtubule-based movement"/>
    <property type="evidence" value="ECO:0007669"/>
    <property type="project" value="InterPro"/>
</dbReference>
<dbReference type="GO" id="GO:0008017">
    <property type="term" value="F:microtubule binding"/>
    <property type="evidence" value="ECO:0007669"/>
    <property type="project" value="InterPro"/>
</dbReference>
<reference evidence="8 9" key="1">
    <citation type="submission" date="2015-12" db="EMBL/GenBank/DDBJ databases">
        <title>The genome of Folsomia candida.</title>
        <authorList>
            <person name="Faddeeva A."/>
            <person name="Derks M.F."/>
            <person name="Anvar Y."/>
            <person name="Smit S."/>
            <person name="Van Straalen N."/>
            <person name="Roelofs D."/>
        </authorList>
    </citation>
    <scope>NUCLEOTIDE SEQUENCE [LARGE SCALE GENOMIC DNA]</scope>
    <source>
        <strain evidence="8 9">VU population</strain>
        <tissue evidence="8">Whole body</tissue>
    </source>
</reference>
<dbReference type="GO" id="GO:0003777">
    <property type="term" value="F:microtubule motor activity"/>
    <property type="evidence" value="ECO:0007669"/>
    <property type="project" value="InterPro"/>
</dbReference>
<keyword evidence="4" id="KW-0963">Cytoplasm</keyword>
<dbReference type="PRINTS" id="PR00380">
    <property type="entry name" value="KINESINHEAVY"/>
</dbReference>
<comment type="subcellular location">
    <subcellularLocation>
        <location evidence="1">Cytoplasm</location>
        <location evidence="1">Cytoskeleton</location>
    </subcellularLocation>
</comment>
<keyword evidence="4" id="KW-0206">Cytoskeleton</keyword>
<dbReference type="PROSITE" id="PS00411">
    <property type="entry name" value="KINESIN_MOTOR_1"/>
    <property type="match status" value="1"/>
</dbReference>
<feature type="domain" description="Kinesin motor" evidence="7">
    <location>
        <begin position="144"/>
        <end position="489"/>
    </location>
</feature>
<evidence type="ECO:0000313" key="9">
    <source>
        <dbReference type="Proteomes" id="UP000198287"/>
    </source>
</evidence>
<feature type="region of interest" description="Disordered" evidence="6">
    <location>
        <begin position="930"/>
        <end position="1055"/>
    </location>
</feature>
<dbReference type="EMBL" id="LNIX01000001">
    <property type="protein sequence ID" value="OXA61584.1"/>
    <property type="molecule type" value="Genomic_DNA"/>
</dbReference>
<protein>
    <submittedName>
        <fullName evidence="8">Kinesin-like protein KIF18A</fullName>
    </submittedName>
</protein>
<dbReference type="InterPro" id="IPR036961">
    <property type="entry name" value="Kinesin_motor_dom_sf"/>
</dbReference>
<evidence type="ECO:0000256" key="4">
    <source>
        <dbReference type="ARBA" id="ARBA00023212"/>
    </source>
</evidence>
<dbReference type="OrthoDB" id="3176171at2759"/>
<comment type="caution">
    <text evidence="8">The sequence shown here is derived from an EMBL/GenBank/DDBJ whole genome shotgun (WGS) entry which is preliminary data.</text>
</comment>
<comment type="similarity">
    <text evidence="5">Belongs to the TRAFAC class myosin-kinesin ATPase superfamily. Kinesin family.</text>
</comment>
<organism evidence="8 9">
    <name type="scientific">Folsomia candida</name>
    <name type="common">Springtail</name>
    <dbReference type="NCBI Taxonomy" id="158441"/>
    <lineage>
        <taxon>Eukaryota</taxon>
        <taxon>Metazoa</taxon>
        <taxon>Ecdysozoa</taxon>
        <taxon>Arthropoda</taxon>
        <taxon>Hexapoda</taxon>
        <taxon>Collembola</taxon>
        <taxon>Entomobryomorpha</taxon>
        <taxon>Isotomoidea</taxon>
        <taxon>Isotomidae</taxon>
        <taxon>Proisotominae</taxon>
        <taxon>Folsomia</taxon>
    </lineage>
</organism>
<evidence type="ECO:0000256" key="1">
    <source>
        <dbReference type="ARBA" id="ARBA00004245"/>
    </source>
</evidence>
<sequence length="1134" mass="127088">LKLLGFVLVKDRTLKESGSCPQIGRHQQQISRTAELASNRSSTFLSQELPGKYKMKRPNRVNRIIHNKPIQKSLCNRIQHPSPDFVVRGKPLIQNLCQPCGDGLDCKPMCYIPSLSEAKESKNISTNKGSPYADEDAEDRHIDSINVIVRIRPKNRDEEVIKPVVYKTSETSLIFDPKEKDTDFFYKGKRQVLRNDFGKKRPNKNLIFGFDYVYGQDSTNEEIFEISLKGLINKVLEGFNCTVFAYGATGSGKTYTMLGSAEAPGITVLMAEELFRRLSDMESDEFTHDIKVSYLEVYNETIKDLFNPQKELSIREDGKRGLRIPQLTVHQPEGPQELLRLLRNGNGNRSQHATDFNAESSRSHAVFEISVLMHQHSPTDRFKKRTATSRLFMVDLAGSEKGSVNIVDGMRQREGANINKSLLALSNCINALADGKTHIPYRNSKLTRLLKDSLSGNCVTVMIANVSPGSNTFEDTHNTLHYANRAKNIKVSCKQNRFSEELIEEVESSNKIKDLQNEVRILSQELADERRKHQATRELLECQIGDSDEGDGEGRGGGFGDPADSRLENYATLLGSGQKGQKIVEQVGGKVPASADIVQDPVAVDHFVELLKEKIRVMKSFTEMSVSLRLHEWRMNWKKLEVDSAEVVVGRPDTSDTQHFLSFTKLMNNQSALETHHPDLTGATKDLQTNLLNLNMEIENVHKTCLNSLEKDAPFVNQSFEEFLRHKEMGMELGTLENLVKFHQQLEKYIFQELKNSQLHRFHLLRFTQRLVRTLKEKGTLNQETEKKFQALLTSVYDPSSATTLEPPPLSQKKRIDLKVDFEKLENIFHNPVINFPRNEPIIKTCSVLRLSSPTAGATSPSSQLLVTSSSASASVIRINETSAKDTSESSEEDEQQMVLSISRNAKYGNINSRSDGDTTFRLGINCPDGISSPLRENKENYCDDPDPPISLGSSIDSEDAFLKEISEEEEEERQQHAEQMSNSATVGGHHNDQNRGGDNHHENNNASSRTSLSSSSTTTSPPHSSVAVKHRGKETRSKSNSAAATPLNSLHRGRATTDLTVAEKSMKSGNATRSLLSLGKEETCPSGKVSLSKKQNNTLRRIPRLIKKPPDPGRPYTFCYDETSTSSFDCPQF</sequence>
<evidence type="ECO:0000256" key="2">
    <source>
        <dbReference type="ARBA" id="ARBA00022741"/>
    </source>
</evidence>
<evidence type="ECO:0000256" key="5">
    <source>
        <dbReference type="PROSITE-ProRule" id="PRU00283"/>
    </source>
</evidence>
<dbReference type="PANTHER" id="PTHR47968">
    <property type="entry name" value="CENTROMERE PROTEIN E"/>
    <property type="match status" value="1"/>
</dbReference>
<dbReference type="PROSITE" id="PS50067">
    <property type="entry name" value="KINESIN_MOTOR_2"/>
    <property type="match status" value="1"/>
</dbReference>
<feature type="compositionally biased region" description="Polar residues" evidence="6">
    <location>
        <begin position="1039"/>
        <end position="1049"/>
    </location>
</feature>
<feature type="binding site" evidence="5">
    <location>
        <begin position="247"/>
        <end position="254"/>
    </location>
    <ligand>
        <name>ATP</name>
        <dbReference type="ChEBI" id="CHEBI:30616"/>
    </ligand>
</feature>
<dbReference type="SUPFAM" id="SSF52540">
    <property type="entry name" value="P-loop containing nucleoside triphosphate hydrolases"/>
    <property type="match status" value="1"/>
</dbReference>
<keyword evidence="5" id="KW-0505">Motor protein</keyword>
<dbReference type="InterPro" id="IPR001752">
    <property type="entry name" value="Kinesin_motor_dom"/>
</dbReference>
<evidence type="ECO:0000256" key="6">
    <source>
        <dbReference type="SAM" id="MobiDB-lite"/>
    </source>
</evidence>
<keyword evidence="2 5" id="KW-0547">Nucleotide-binding</keyword>
<feature type="region of interest" description="Disordered" evidence="6">
    <location>
        <begin position="542"/>
        <end position="562"/>
    </location>
</feature>
<proteinExistence type="inferred from homology"/>
<dbReference type="AlphaFoldDB" id="A0A226EWY8"/>
<feature type="compositionally biased region" description="Basic and acidic residues" evidence="6">
    <location>
        <begin position="990"/>
        <end position="1004"/>
    </location>
</feature>
<dbReference type="GO" id="GO:0005524">
    <property type="term" value="F:ATP binding"/>
    <property type="evidence" value="ECO:0007669"/>
    <property type="project" value="UniProtKB-UniRule"/>
</dbReference>
<keyword evidence="3 5" id="KW-0067">ATP-binding</keyword>
<gene>
    <name evidence="8" type="ORF">Fcan01_03433</name>
</gene>
<evidence type="ECO:0000259" key="7">
    <source>
        <dbReference type="PROSITE" id="PS50067"/>
    </source>
</evidence>
<accession>A0A226EWY8</accession>
<dbReference type="InterPro" id="IPR027417">
    <property type="entry name" value="P-loop_NTPase"/>
</dbReference>
<keyword evidence="9" id="KW-1185">Reference proteome</keyword>
<dbReference type="PANTHER" id="PTHR47968:SF65">
    <property type="entry name" value="KINESIN MOTOR DOMAIN-CONTAINING PROTEIN"/>
    <property type="match status" value="1"/>
</dbReference>
<dbReference type="InterPro" id="IPR027640">
    <property type="entry name" value="Kinesin-like_fam"/>
</dbReference>